<evidence type="ECO:0000256" key="1">
    <source>
        <dbReference type="SAM" id="Phobius"/>
    </source>
</evidence>
<proteinExistence type="predicted"/>
<evidence type="ECO:0000313" key="3">
    <source>
        <dbReference type="Proteomes" id="UP000323865"/>
    </source>
</evidence>
<feature type="transmembrane region" description="Helical" evidence="1">
    <location>
        <begin position="107"/>
        <end position="133"/>
    </location>
</feature>
<sequence>MTASAPPTHRRPAALWMLFSGLALAMIPVLPIIILFPLDESPSPSPQGPNDVGTYAQQFDSLVESLKSLAILVVSWIVGTNFLALFSFPFAFTALKRCTRKVFRTNIYSLIYFVVGPVIVLLSFVVFVVLYLVVLNVLEATTSHNESARNVAVPFVAAAFAIPPILDIARFIYLFFASIRVSLVKPSAYEVHAS</sequence>
<dbReference type="EMBL" id="CP044108">
    <property type="protein sequence ID" value="QEU11179.1"/>
    <property type="molecule type" value="Genomic_DNA"/>
</dbReference>
<keyword evidence="1" id="KW-0812">Transmembrane</keyword>
<feature type="transmembrane region" description="Helical" evidence="1">
    <location>
        <begin position="153"/>
        <end position="176"/>
    </location>
</feature>
<feature type="transmembrane region" description="Helical" evidence="1">
    <location>
        <begin position="12"/>
        <end position="36"/>
    </location>
</feature>
<dbReference type="RefSeq" id="WP_150332666.1">
    <property type="nucleotide sequence ID" value="NZ_CP044108.1"/>
</dbReference>
<evidence type="ECO:0000313" key="2">
    <source>
        <dbReference type="EMBL" id="QEU11179.1"/>
    </source>
</evidence>
<keyword evidence="1" id="KW-0472">Membrane</keyword>
<protein>
    <recommendedName>
        <fullName evidence="4">DUF2975 domain-containing protein</fullName>
    </recommendedName>
</protein>
<reference evidence="2 3" key="1">
    <citation type="submission" date="2019-09" db="EMBL/GenBank/DDBJ databases">
        <title>FDA dAtabase for Regulatory Grade micrObial Sequences (FDA-ARGOS): Supporting development and validation of Infectious Disease Dx tests.</title>
        <authorList>
            <person name="Sciortino C."/>
            <person name="Tallon L."/>
            <person name="Sadzewicz L."/>
            <person name="Vavikolanu K."/>
            <person name="Mehta A."/>
            <person name="Aluvathingal J."/>
            <person name="Nadendla S."/>
            <person name="Nandy P."/>
            <person name="Geyer C."/>
            <person name="Yan Y."/>
            <person name="Sichtig H."/>
        </authorList>
    </citation>
    <scope>NUCLEOTIDE SEQUENCE [LARGE SCALE GENOMIC DNA]</scope>
    <source>
        <strain evidence="2 3">FDAARGOS_640</strain>
    </source>
</reference>
<name>A0ABX6A1Y9_9MICO</name>
<organism evidence="2 3">
    <name type="scientific">Dermabacter vaginalis</name>
    <dbReference type="NCBI Taxonomy" id="1630135"/>
    <lineage>
        <taxon>Bacteria</taxon>
        <taxon>Bacillati</taxon>
        <taxon>Actinomycetota</taxon>
        <taxon>Actinomycetes</taxon>
        <taxon>Micrococcales</taxon>
        <taxon>Dermabacteraceae</taxon>
        <taxon>Dermabacter</taxon>
    </lineage>
</organism>
<evidence type="ECO:0008006" key="4">
    <source>
        <dbReference type="Google" id="ProtNLM"/>
    </source>
</evidence>
<keyword evidence="1" id="KW-1133">Transmembrane helix</keyword>
<keyword evidence="3" id="KW-1185">Reference proteome</keyword>
<dbReference type="Proteomes" id="UP000323865">
    <property type="component" value="Chromosome"/>
</dbReference>
<accession>A0ABX6A1Y9</accession>
<feature type="transmembrane region" description="Helical" evidence="1">
    <location>
        <begin position="69"/>
        <end position="95"/>
    </location>
</feature>
<gene>
    <name evidence="2" type="ORF">FOB48_01905</name>
</gene>